<keyword evidence="3" id="KW-1185">Reference proteome</keyword>
<dbReference type="STRING" id="1507870.A0A1V8SEZ2"/>
<dbReference type="InterPro" id="IPR002347">
    <property type="entry name" value="SDR_fam"/>
</dbReference>
<evidence type="ECO:0000313" key="3">
    <source>
        <dbReference type="Proteomes" id="UP000192596"/>
    </source>
</evidence>
<dbReference type="EMBL" id="NAJO01000052">
    <property type="protein sequence ID" value="OQN97673.1"/>
    <property type="molecule type" value="Genomic_DNA"/>
</dbReference>
<dbReference type="PRINTS" id="PR00081">
    <property type="entry name" value="GDHRDH"/>
</dbReference>
<evidence type="ECO:0008006" key="4">
    <source>
        <dbReference type="Google" id="ProtNLM"/>
    </source>
</evidence>
<dbReference type="FunCoup" id="A0A1V8SEZ2">
    <property type="interactions" value="443"/>
</dbReference>
<dbReference type="PANTHER" id="PTHR43157:SF31">
    <property type="entry name" value="PHOSPHATIDYLINOSITOL-GLYCAN BIOSYNTHESIS CLASS F PROTEIN"/>
    <property type="match status" value="1"/>
</dbReference>
<dbReference type="Proteomes" id="UP000192596">
    <property type="component" value="Unassembled WGS sequence"/>
</dbReference>
<dbReference type="AlphaFoldDB" id="A0A1V8SEZ2"/>
<name>A0A1V8SEZ2_9PEZI</name>
<dbReference type="Gene3D" id="3.40.50.720">
    <property type="entry name" value="NAD(P)-binding Rossmann-like Domain"/>
    <property type="match status" value="1"/>
</dbReference>
<keyword evidence="1" id="KW-0560">Oxidoreductase</keyword>
<dbReference type="InterPro" id="IPR036291">
    <property type="entry name" value="NAD(P)-bd_dom_sf"/>
</dbReference>
<accession>A0A1V8SEZ2</accession>
<dbReference type="InParanoid" id="A0A1V8SEZ2"/>
<reference evidence="3" key="1">
    <citation type="submission" date="2017-03" db="EMBL/GenBank/DDBJ databases">
        <title>Genomes of endolithic fungi from Antarctica.</title>
        <authorList>
            <person name="Coleine C."/>
            <person name="Masonjones S."/>
            <person name="Stajich J.E."/>
        </authorList>
    </citation>
    <scope>NUCLEOTIDE SEQUENCE [LARGE SCALE GENOMIC DNA]</scope>
    <source>
        <strain evidence="3">CCFEE 5527</strain>
    </source>
</reference>
<dbReference type="SUPFAM" id="SSF51735">
    <property type="entry name" value="NAD(P)-binding Rossmann-fold domains"/>
    <property type="match status" value="1"/>
</dbReference>
<gene>
    <name evidence="2" type="ORF">B0A48_16537</name>
</gene>
<proteinExistence type="predicted"/>
<dbReference type="PANTHER" id="PTHR43157">
    <property type="entry name" value="PHOSPHATIDYLINOSITOL-GLYCAN BIOSYNTHESIS CLASS F PROTEIN-RELATED"/>
    <property type="match status" value="1"/>
</dbReference>
<evidence type="ECO:0000256" key="1">
    <source>
        <dbReference type="ARBA" id="ARBA00023002"/>
    </source>
</evidence>
<comment type="caution">
    <text evidence="2">The sequence shown here is derived from an EMBL/GenBank/DDBJ whole genome shotgun (WGS) entry which is preliminary data.</text>
</comment>
<evidence type="ECO:0000313" key="2">
    <source>
        <dbReference type="EMBL" id="OQN97673.1"/>
    </source>
</evidence>
<dbReference type="GO" id="GO:0016491">
    <property type="term" value="F:oxidoreductase activity"/>
    <property type="evidence" value="ECO:0007669"/>
    <property type="project" value="UniProtKB-KW"/>
</dbReference>
<sequence length="307" mass="32884">MAAKTHEVPDLAGKVIVITGGNAGLGAETVRKLAAKNPAQIFLCARTMSKAEALITEIKQQHSSVNITPININQASLKSVRAGAETILAQTSRIDLLYLNAGVAFVTPALTEDGYEEEFGVNHVSHALLTQLLLPTLLKTASAPQADVRIVALSSDAAKGFMRPSKIELSKVKTKMEDAGGPARYGQSKLANLLFAKKLAQLYPTITSVSIHPGMVSTEIFGKMGAGGLLKVLFKPIVYFASYNVEDGAKTQIWAGTGNGVATGKYYVPFGKESTFKAAEDEKVMNELWEWTTEELKTKGGSDWPKA</sequence>
<dbReference type="Pfam" id="PF00106">
    <property type="entry name" value="adh_short"/>
    <property type="match status" value="1"/>
</dbReference>
<organism evidence="2 3">
    <name type="scientific">Cryoendolithus antarcticus</name>
    <dbReference type="NCBI Taxonomy" id="1507870"/>
    <lineage>
        <taxon>Eukaryota</taxon>
        <taxon>Fungi</taxon>
        <taxon>Dikarya</taxon>
        <taxon>Ascomycota</taxon>
        <taxon>Pezizomycotina</taxon>
        <taxon>Dothideomycetes</taxon>
        <taxon>Dothideomycetidae</taxon>
        <taxon>Cladosporiales</taxon>
        <taxon>Cladosporiaceae</taxon>
        <taxon>Cryoendolithus</taxon>
    </lineage>
</organism>
<dbReference type="OrthoDB" id="191139at2759"/>
<protein>
    <recommendedName>
        <fullName evidence="4">Oxidoreductase</fullName>
    </recommendedName>
</protein>